<reference evidence="1 2" key="1">
    <citation type="journal article" date="2018" name="Front. Plant Sci.">
        <title>Red Clover (Trifolium pratense) and Zigzag Clover (T. medium) - A Picture of Genomic Similarities and Differences.</title>
        <authorList>
            <person name="Dluhosova J."/>
            <person name="Istvanek J."/>
            <person name="Nedelnik J."/>
            <person name="Repkova J."/>
        </authorList>
    </citation>
    <scope>NUCLEOTIDE SEQUENCE [LARGE SCALE GENOMIC DNA]</scope>
    <source>
        <strain evidence="2">cv. 10/8</strain>
        <tissue evidence="1">Leaf</tissue>
    </source>
</reference>
<proteinExistence type="predicted"/>
<dbReference type="Proteomes" id="UP000265520">
    <property type="component" value="Unassembled WGS sequence"/>
</dbReference>
<accession>A0A392QIQ4</accession>
<comment type="caution">
    <text evidence="1">The sequence shown here is derived from an EMBL/GenBank/DDBJ whole genome shotgun (WGS) entry which is preliminary data.</text>
</comment>
<name>A0A392QIQ4_9FABA</name>
<evidence type="ECO:0000313" key="1">
    <source>
        <dbReference type="EMBL" id="MCI23787.1"/>
    </source>
</evidence>
<feature type="non-terminal residue" evidence="1">
    <location>
        <position position="60"/>
    </location>
</feature>
<keyword evidence="2" id="KW-1185">Reference proteome</keyword>
<evidence type="ECO:0000313" key="2">
    <source>
        <dbReference type="Proteomes" id="UP000265520"/>
    </source>
</evidence>
<organism evidence="1 2">
    <name type="scientific">Trifolium medium</name>
    <dbReference type="NCBI Taxonomy" id="97028"/>
    <lineage>
        <taxon>Eukaryota</taxon>
        <taxon>Viridiplantae</taxon>
        <taxon>Streptophyta</taxon>
        <taxon>Embryophyta</taxon>
        <taxon>Tracheophyta</taxon>
        <taxon>Spermatophyta</taxon>
        <taxon>Magnoliopsida</taxon>
        <taxon>eudicotyledons</taxon>
        <taxon>Gunneridae</taxon>
        <taxon>Pentapetalae</taxon>
        <taxon>rosids</taxon>
        <taxon>fabids</taxon>
        <taxon>Fabales</taxon>
        <taxon>Fabaceae</taxon>
        <taxon>Papilionoideae</taxon>
        <taxon>50 kb inversion clade</taxon>
        <taxon>NPAAA clade</taxon>
        <taxon>Hologalegina</taxon>
        <taxon>IRL clade</taxon>
        <taxon>Trifolieae</taxon>
        <taxon>Trifolium</taxon>
    </lineage>
</organism>
<dbReference type="AlphaFoldDB" id="A0A392QIQ4"/>
<sequence length="60" mass="6697">MSGIFVLLTNTASADKSFDIFLALRAMWYTEDVGELGQNGLNSWISRWRFQVGWGVIGGI</sequence>
<protein>
    <submittedName>
        <fullName evidence="1">Uncharacterized protein</fullName>
    </submittedName>
</protein>
<dbReference type="EMBL" id="LXQA010137836">
    <property type="protein sequence ID" value="MCI23787.1"/>
    <property type="molecule type" value="Genomic_DNA"/>
</dbReference>